<dbReference type="Gene3D" id="3.40.50.300">
    <property type="entry name" value="P-loop containing nucleotide triphosphate hydrolases"/>
    <property type="match status" value="1"/>
</dbReference>
<gene>
    <name evidence="2" type="ORF">E4P47_02020</name>
</gene>
<dbReference type="InterPro" id="IPR000795">
    <property type="entry name" value="T_Tr_GTP-bd_dom"/>
</dbReference>
<dbReference type="AlphaFoldDB" id="A0A4Y8WRI9"/>
<feature type="domain" description="Tr-type G" evidence="1">
    <location>
        <begin position="3"/>
        <end position="37"/>
    </location>
</feature>
<sequence length="45" mass="5110">MQNIRNVAITAYVDHGKTSLVDRMLQAGKLFREEGAELTQELAYK</sequence>
<dbReference type="InterPro" id="IPR027417">
    <property type="entry name" value="P-loop_NTPase"/>
</dbReference>
<proteinExistence type="predicted"/>
<name>A0A4Y8WRI9_9PORP</name>
<dbReference type="STRING" id="1122973.GCA_000379925_01284"/>
<dbReference type="EMBL" id="SPNC01000016">
    <property type="protein sequence ID" value="TFH96615.1"/>
    <property type="molecule type" value="Genomic_DNA"/>
</dbReference>
<evidence type="ECO:0000259" key="1">
    <source>
        <dbReference type="Pfam" id="PF00009"/>
    </source>
</evidence>
<reference evidence="2 3" key="1">
    <citation type="submission" date="2019-03" db="EMBL/GenBank/DDBJ databases">
        <title>Porphyromonas levii Isolated from the Uterus of Dairy Cows.</title>
        <authorList>
            <person name="Francis A.M."/>
        </authorList>
    </citation>
    <scope>NUCLEOTIDE SEQUENCE [LARGE SCALE GENOMIC DNA]</scope>
    <source>
        <strain evidence="2 3">AF5678</strain>
    </source>
</reference>
<keyword evidence="3" id="KW-1185">Reference proteome</keyword>
<dbReference type="SUPFAM" id="SSF52540">
    <property type="entry name" value="P-loop containing nucleoside triphosphate hydrolases"/>
    <property type="match status" value="1"/>
</dbReference>
<dbReference type="OrthoDB" id="9801591at2"/>
<dbReference type="Pfam" id="PF00009">
    <property type="entry name" value="GTP_EFTU"/>
    <property type="match status" value="1"/>
</dbReference>
<protein>
    <recommendedName>
        <fullName evidence="1">Tr-type G domain-containing protein</fullName>
    </recommendedName>
</protein>
<dbReference type="Proteomes" id="UP000297225">
    <property type="component" value="Unassembled WGS sequence"/>
</dbReference>
<dbReference type="GO" id="GO:0005525">
    <property type="term" value="F:GTP binding"/>
    <property type="evidence" value="ECO:0007669"/>
    <property type="project" value="InterPro"/>
</dbReference>
<evidence type="ECO:0000313" key="3">
    <source>
        <dbReference type="Proteomes" id="UP000297225"/>
    </source>
</evidence>
<accession>A0A4Y8WRI9</accession>
<dbReference type="GO" id="GO:0003924">
    <property type="term" value="F:GTPase activity"/>
    <property type="evidence" value="ECO:0007669"/>
    <property type="project" value="InterPro"/>
</dbReference>
<organism evidence="2 3">
    <name type="scientific">Porphyromonas levii</name>
    <dbReference type="NCBI Taxonomy" id="28114"/>
    <lineage>
        <taxon>Bacteria</taxon>
        <taxon>Pseudomonadati</taxon>
        <taxon>Bacteroidota</taxon>
        <taxon>Bacteroidia</taxon>
        <taxon>Bacteroidales</taxon>
        <taxon>Porphyromonadaceae</taxon>
        <taxon>Porphyromonas</taxon>
    </lineage>
</organism>
<comment type="caution">
    <text evidence="2">The sequence shown here is derived from an EMBL/GenBank/DDBJ whole genome shotgun (WGS) entry which is preliminary data.</text>
</comment>
<evidence type="ECO:0000313" key="2">
    <source>
        <dbReference type="EMBL" id="TFH96615.1"/>
    </source>
</evidence>